<accession>A0A7E6F351</accession>
<dbReference type="AlphaFoldDB" id="A0A7E6F351"/>
<dbReference type="RefSeq" id="XP_036361958.1">
    <property type="nucleotide sequence ID" value="XM_036506065.1"/>
</dbReference>
<evidence type="ECO:0000313" key="1">
    <source>
        <dbReference type="Proteomes" id="UP000515154"/>
    </source>
</evidence>
<organism evidence="1 2">
    <name type="scientific">Octopus sinensis</name>
    <name type="common">East Asian common octopus</name>
    <dbReference type="NCBI Taxonomy" id="2607531"/>
    <lineage>
        <taxon>Eukaryota</taxon>
        <taxon>Metazoa</taxon>
        <taxon>Spiralia</taxon>
        <taxon>Lophotrochozoa</taxon>
        <taxon>Mollusca</taxon>
        <taxon>Cephalopoda</taxon>
        <taxon>Coleoidea</taxon>
        <taxon>Octopodiformes</taxon>
        <taxon>Octopoda</taxon>
        <taxon>Incirrata</taxon>
        <taxon>Octopodidae</taxon>
        <taxon>Octopus</taxon>
    </lineage>
</organism>
<gene>
    <name evidence="2" type="primary">LOC115215914</name>
</gene>
<evidence type="ECO:0000313" key="2">
    <source>
        <dbReference type="RefSeq" id="XP_036361958.1"/>
    </source>
</evidence>
<proteinExistence type="predicted"/>
<reference evidence="2" key="1">
    <citation type="submission" date="2025-08" db="UniProtKB">
        <authorList>
            <consortium name="RefSeq"/>
        </authorList>
    </citation>
    <scope>IDENTIFICATION</scope>
</reference>
<name>A0A7E6F351_9MOLL</name>
<keyword evidence="1" id="KW-1185">Reference proteome</keyword>
<dbReference type="Proteomes" id="UP000515154">
    <property type="component" value="Linkage group LG9"/>
</dbReference>
<protein>
    <submittedName>
        <fullName evidence="2">Uncharacterized protein LOC115215914 isoform X2</fullName>
    </submittedName>
</protein>
<sequence length="92" mass="10663">MLSSTRTTTAALTAVINQRGFPVDHHSDRYRAEDNDRNYHVAPRQIQIGLTGLTLVFINSIIGRPREIERWIEAISYQRAYCVYDPEKKNQD</sequence>